<proteinExistence type="predicted"/>
<dbReference type="EMBL" id="BK015749">
    <property type="protein sequence ID" value="DAE23217.1"/>
    <property type="molecule type" value="Genomic_DNA"/>
</dbReference>
<protein>
    <submittedName>
        <fullName evidence="1">Uncharacterized protein</fullName>
    </submittedName>
</protein>
<organism evidence="1">
    <name type="scientific">Siphoviridae sp. ctQNW6</name>
    <dbReference type="NCBI Taxonomy" id="2826328"/>
    <lineage>
        <taxon>Viruses</taxon>
        <taxon>Duplodnaviria</taxon>
        <taxon>Heunggongvirae</taxon>
        <taxon>Uroviricota</taxon>
        <taxon>Caudoviricetes</taxon>
    </lineage>
</organism>
<name>A0A8S5QWN5_9CAUD</name>
<evidence type="ECO:0000313" key="1">
    <source>
        <dbReference type="EMBL" id="DAE23217.1"/>
    </source>
</evidence>
<reference evidence="1" key="1">
    <citation type="journal article" date="2021" name="Proc. Natl. Acad. Sci. U.S.A.">
        <title>A Catalog of Tens of Thousands of Viruses from Human Metagenomes Reveals Hidden Associations with Chronic Diseases.</title>
        <authorList>
            <person name="Tisza M.J."/>
            <person name="Buck C.B."/>
        </authorList>
    </citation>
    <scope>NUCLEOTIDE SEQUENCE</scope>
    <source>
        <strain evidence="1">CtQNW6</strain>
    </source>
</reference>
<sequence length="281" mass="31400">MKSSVKSKIDRRLECNFRGLAARAFAGCGCCGFNGEPNSAAKWNSLKLSALADIEKIVDRNERELHEELVDFALEVVYQYGYVIGDGVYATGGSSVIESAFSILRRYDMLDKDGNYSITQSKTSEVEKGLEKSVMTEIKRRGDPRALSCNDGHDMCYCAGRPECHNCGQPLWDGYVKEPLDHSDYNYNHAACCDLVLSHFTYDDWEIGDDDKLRMHDYVLVIYPDAETGNKINIVCQIVEMCGVGLPALRALGTGDRTSIMGAYITNCRLVRIKKPEEKQS</sequence>
<accession>A0A8S5QWN5</accession>